<gene>
    <name evidence="5" type="ORF">PLBR_LOCUS8630</name>
</gene>
<dbReference type="Proteomes" id="UP000290189">
    <property type="component" value="Unassembled WGS sequence"/>
</dbReference>
<feature type="domain" description="C2H2-type" evidence="3">
    <location>
        <begin position="38"/>
        <end position="69"/>
    </location>
</feature>
<keyword evidence="5" id="KW-0496">Mitochondrion</keyword>
<feature type="domain" description="SWIM-type" evidence="4">
    <location>
        <begin position="462"/>
        <end position="496"/>
    </location>
</feature>
<evidence type="ECO:0000256" key="2">
    <source>
        <dbReference type="SAM" id="MobiDB-lite"/>
    </source>
</evidence>
<dbReference type="PANTHER" id="PTHR33977:SF1">
    <property type="entry name" value="ZINC ION BINDING PROTEIN"/>
    <property type="match status" value="1"/>
</dbReference>
<evidence type="ECO:0000313" key="6">
    <source>
        <dbReference type="Proteomes" id="UP000290189"/>
    </source>
</evidence>
<dbReference type="SUPFAM" id="SSF57667">
    <property type="entry name" value="beta-beta-alpha zinc fingers"/>
    <property type="match status" value="1"/>
</dbReference>
<dbReference type="PROSITE" id="PS50157">
    <property type="entry name" value="ZINC_FINGER_C2H2_2"/>
    <property type="match status" value="2"/>
</dbReference>
<sequence>MSEGGVQASGLQCSVCERLFSSRSSLNKHAKTHAEHRVVCPFDGCGRTYATSASLGNHVRDKHHHGMGSLSTAKSNFRCDLCDAMFPRRSSLMAIQASLERKKGIASDDATATDDYLRELRSSDCSWDPVLHYKPCGIGDDSLPLKMDDFFLVLMTKAQRDLLLRFGNSLIAIDATHQLTMHGFLLTTILVVDQDTNSGLPVCFCLSSGVSESFIRPMFDVIKSRLPESFAPTTMISDDDNVCWNVARSVFPTLKNHILCIWHIDKNWRRQCREKIRDQEFEQALCAFMSSLRDEDAAADFRTYFEKYYIPRKEMWAICYRHCELPGTTAHPEAFHRVLKYVYLHGKRCRRVLLLLRALKRLVKDLVFQYRLKGTAFDRRGCSRRLRSRIHSALTISRDAVGQLSGQTWSVRGSNRDKAYVVAQIGPSSSCQRHRFAIYGDEDRSESSEDEASQPFDACKAFRICGVCRHSHSCECADYHSGETCKHILATGLALGCWHPDTITTQEHRQAPVSISIIDSRESPADDGEHADDVPHQEGELMHDHSLPAPDDGIAETEHLRLGMSIYRHYKELGFRIQSMSTMLESSGPCTHEQLAALRDLADALPNVVTAASEACNRLRAAPCFNGVDKERVGSRAGFERQIRFPAKKKADTNRKRHRGLSGPTDEETASILSKMLQPNEDASLVQLRESGEASPAANDEVRNDQYEWRHVDFDPNTGVGLLPPVPIPMCNDAESSRRYNSYVAELVRRQREYNRARGGEIRCDRCEAVGLAVNETHFGGCPMEMPLIPPDHIIDEALLESMIWSEFRAR</sequence>
<dbReference type="AlphaFoldDB" id="A0A3P3YMH4"/>
<accession>A0A3P3YMH4</accession>
<keyword evidence="1" id="KW-0863">Zinc-finger</keyword>
<feature type="region of interest" description="Disordered" evidence="2">
    <location>
        <begin position="646"/>
        <end position="668"/>
    </location>
</feature>
<reference evidence="5 6" key="1">
    <citation type="submission" date="2018-03" db="EMBL/GenBank/DDBJ databases">
        <authorList>
            <person name="Fogelqvist J."/>
        </authorList>
    </citation>
    <scope>NUCLEOTIDE SEQUENCE [LARGE SCALE GENOMIC DNA]</scope>
</reference>
<keyword evidence="1" id="KW-0862">Zinc</keyword>
<organism evidence="5 6">
    <name type="scientific">Plasmodiophora brassicae</name>
    <name type="common">Clubroot disease agent</name>
    <dbReference type="NCBI Taxonomy" id="37360"/>
    <lineage>
        <taxon>Eukaryota</taxon>
        <taxon>Sar</taxon>
        <taxon>Rhizaria</taxon>
        <taxon>Endomyxa</taxon>
        <taxon>Phytomyxea</taxon>
        <taxon>Plasmodiophorida</taxon>
        <taxon>Plasmodiophoridae</taxon>
        <taxon>Plasmodiophora</taxon>
    </lineage>
</organism>
<dbReference type="Pfam" id="PF10551">
    <property type="entry name" value="MULE"/>
    <property type="match status" value="1"/>
</dbReference>
<dbReference type="SMART" id="SM00355">
    <property type="entry name" value="ZnF_C2H2"/>
    <property type="match status" value="2"/>
</dbReference>
<protein>
    <recommendedName>
        <fullName evidence="7">SWIM-type domain-containing protein</fullName>
    </recommendedName>
</protein>
<dbReference type="InterPro" id="IPR013087">
    <property type="entry name" value="Znf_C2H2_type"/>
</dbReference>
<geneLocation type="mitochondrion" evidence="5"/>
<dbReference type="InterPro" id="IPR018289">
    <property type="entry name" value="MULE_transposase_dom"/>
</dbReference>
<dbReference type="InterPro" id="IPR007527">
    <property type="entry name" value="Znf_SWIM"/>
</dbReference>
<evidence type="ECO:0000256" key="1">
    <source>
        <dbReference type="PROSITE-ProRule" id="PRU00042"/>
    </source>
</evidence>
<evidence type="ECO:0000259" key="3">
    <source>
        <dbReference type="PROSITE" id="PS50157"/>
    </source>
</evidence>
<keyword evidence="1" id="KW-0479">Metal-binding</keyword>
<feature type="domain" description="C2H2-type" evidence="3">
    <location>
        <begin position="11"/>
        <end position="38"/>
    </location>
</feature>
<proteinExistence type="predicted"/>
<dbReference type="InterPro" id="IPR036236">
    <property type="entry name" value="Znf_C2H2_sf"/>
</dbReference>
<dbReference type="PANTHER" id="PTHR33977">
    <property type="entry name" value="ZINC ION BINDING PROTEIN"/>
    <property type="match status" value="1"/>
</dbReference>
<dbReference type="GO" id="GO:0008270">
    <property type="term" value="F:zinc ion binding"/>
    <property type="evidence" value="ECO:0007669"/>
    <property type="project" value="UniProtKB-KW"/>
</dbReference>
<evidence type="ECO:0008006" key="7">
    <source>
        <dbReference type="Google" id="ProtNLM"/>
    </source>
</evidence>
<evidence type="ECO:0000313" key="5">
    <source>
        <dbReference type="EMBL" id="SPR01415.1"/>
    </source>
</evidence>
<dbReference type="EMBL" id="OVEO01000017">
    <property type="protein sequence ID" value="SPR01415.1"/>
    <property type="molecule type" value="Genomic_DNA"/>
</dbReference>
<name>A0A3P3YMH4_PLABS</name>
<dbReference type="Pfam" id="PF00096">
    <property type="entry name" value="zf-C2H2"/>
    <property type="match status" value="1"/>
</dbReference>
<dbReference type="PROSITE" id="PS50966">
    <property type="entry name" value="ZF_SWIM"/>
    <property type="match status" value="1"/>
</dbReference>
<dbReference type="PROSITE" id="PS00028">
    <property type="entry name" value="ZINC_FINGER_C2H2_1"/>
    <property type="match status" value="2"/>
</dbReference>
<dbReference type="Gene3D" id="3.30.160.60">
    <property type="entry name" value="Classic Zinc Finger"/>
    <property type="match status" value="1"/>
</dbReference>
<evidence type="ECO:0000259" key="4">
    <source>
        <dbReference type="PROSITE" id="PS50966"/>
    </source>
</evidence>